<name>D6TLX2_KTERA</name>
<evidence type="ECO:0000259" key="1">
    <source>
        <dbReference type="Pfam" id="PF24719"/>
    </source>
</evidence>
<comment type="caution">
    <text evidence="2">The sequence shown here is derived from an EMBL/GenBank/DDBJ whole genome shotgun (WGS) entry which is preliminary data.</text>
</comment>
<dbReference type="Pfam" id="PF24719">
    <property type="entry name" value="Imm33-like"/>
    <property type="match status" value="1"/>
</dbReference>
<dbReference type="InParanoid" id="D6TLX2"/>
<evidence type="ECO:0000313" key="2">
    <source>
        <dbReference type="EMBL" id="EFH86772.1"/>
    </source>
</evidence>
<protein>
    <recommendedName>
        <fullName evidence="1">Imm33-like domain-containing protein</fullName>
    </recommendedName>
</protein>
<keyword evidence="3" id="KW-1185">Reference proteome</keyword>
<proteinExistence type="predicted"/>
<reference evidence="2 3" key="1">
    <citation type="journal article" date="2011" name="Stand. Genomic Sci.">
        <title>Non-contiguous finished genome sequence and contextual data of the filamentous soil bacterium Ktedonobacter racemifer type strain (SOSP1-21).</title>
        <authorList>
            <person name="Chang Y.J."/>
            <person name="Land M."/>
            <person name="Hauser L."/>
            <person name="Chertkov O."/>
            <person name="Del Rio T.G."/>
            <person name="Nolan M."/>
            <person name="Copeland A."/>
            <person name="Tice H."/>
            <person name="Cheng J.F."/>
            <person name="Lucas S."/>
            <person name="Han C."/>
            <person name="Goodwin L."/>
            <person name="Pitluck S."/>
            <person name="Ivanova N."/>
            <person name="Ovchinikova G."/>
            <person name="Pati A."/>
            <person name="Chen A."/>
            <person name="Palaniappan K."/>
            <person name="Mavromatis K."/>
            <person name="Liolios K."/>
            <person name="Brettin T."/>
            <person name="Fiebig A."/>
            <person name="Rohde M."/>
            <person name="Abt B."/>
            <person name="Goker M."/>
            <person name="Detter J.C."/>
            <person name="Woyke T."/>
            <person name="Bristow J."/>
            <person name="Eisen J.A."/>
            <person name="Markowitz V."/>
            <person name="Hugenholtz P."/>
            <person name="Kyrpides N.C."/>
            <person name="Klenk H.P."/>
            <person name="Lapidus A."/>
        </authorList>
    </citation>
    <scope>NUCLEOTIDE SEQUENCE [LARGE SCALE GENOMIC DNA]</scope>
    <source>
        <strain evidence="3">DSM 44963</strain>
    </source>
</reference>
<dbReference type="InterPro" id="IPR056509">
    <property type="entry name" value="Imm33-like"/>
</dbReference>
<organism evidence="2 3">
    <name type="scientific">Ktedonobacter racemifer DSM 44963</name>
    <dbReference type="NCBI Taxonomy" id="485913"/>
    <lineage>
        <taxon>Bacteria</taxon>
        <taxon>Bacillati</taxon>
        <taxon>Chloroflexota</taxon>
        <taxon>Ktedonobacteria</taxon>
        <taxon>Ktedonobacterales</taxon>
        <taxon>Ktedonobacteraceae</taxon>
        <taxon>Ktedonobacter</taxon>
    </lineage>
</organism>
<sequence>MHIYFHNAEDQQRWAYTEGLNVLGQRELAVLAPWSNDDLRHRLLLNLLEFIECYIQSQPKRILPGQTFQYDWSLLRFVSDEDNISGTGSDTLLIEEQESLFAFDDVPFVPGVARTLELMQIQHKAMQRNRVTGNVQYPFPAHFALIGSCVTPETIQQLRPLMAERYHEPEGQFSGWFIGCCDKSHDHDNPDELGKVHLMHIVKGLPALFPYIAMPIGTALLFEEDKVVVFLPGKEQGFVDSEAHLNYSTLLSL</sequence>
<dbReference type="AlphaFoldDB" id="D6TLX2"/>
<gene>
    <name evidence="2" type="ORF">Krac_8085</name>
</gene>
<accession>D6TLX2</accession>
<dbReference type="OrthoDB" id="4540267at2"/>
<evidence type="ECO:0000313" key="3">
    <source>
        <dbReference type="Proteomes" id="UP000004508"/>
    </source>
</evidence>
<feature type="domain" description="Imm33-like" evidence="1">
    <location>
        <begin position="150"/>
        <end position="226"/>
    </location>
</feature>
<dbReference type="Proteomes" id="UP000004508">
    <property type="component" value="Unassembled WGS sequence"/>
</dbReference>
<dbReference type="RefSeq" id="WP_007911357.1">
    <property type="nucleotide sequence ID" value="NZ_ADVG01000002.1"/>
</dbReference>
<dbReference type="EMBL" id="ADVG01000002">
    <property type="protein sequence ID" value="EFH86772.1"/>
    <property type="molecule type" value="Genomic_DNA"/>
</dbReference>